<feature type="non-terminal residue" evidence="10">
    <location>
        <position position="1"/>
    </location>
</feature>
<proteinExistence type="predicted"/>
<dbReference type="Gene3D" id="3.40.50.10190">
    <property type="entry name" value="BRCT domain"/>
    <property type="match status" value="1"/>
</dbReference>
<dbReference type="GO" id="GO:0006281">
    <property type="term" value="P:DNA repair"/>
    <property type="evidence" value="ECO:0007669"/>
    <property type="project" value="UniProtKB-KW"/>
</dbReference>
<dbReference type="SUPFAM" id="SSF52113">
    <property type="entry name" value="BRCT domain"/>
    <property type="match status" value="1"/>
</dbReference>
<dbReference type="SMART" id="SM00292">
    <property type="entry name" value="BRCT"/>
    <property type="match status" value="1"/>
</dbReference>
<dbReference type="FunFam" id="1.10.150.20:FF:000006">
    <property type="entry name" value="DNA ligase"/>
    <property type="match status" value="1"/>
</dbReference>
<dbReference type="EMBL" id="LBXO01000069">
    <property type="protein sequence ID" value="KKR31213.1"/>
    <property type="molecule type" value="Genomic_DNA"/>
</dbReference>
<dbReference type="Pfam" id="PF00533">
    <property type="entry name" value="BRCT"/>
    <property type="match status" value="1"/>
</dbReference>
<protein>
    <submittedName>
        <fullName evidence="10">Ligase protein</fullName>
    </submittedName>
</protein>
<evidence type="ECO:0000256" key="8">
    <source>
        <dbReference type="ARBA" id="ARBA00023204"/>
    </source>
</evidence>
<dbReference type="InterPro" id="IPR041663">
    <property type="entry name" value="DisA/LigA_HHH"/>
</dbReference>
<dbReference type="SUPFAM" id="SSF47781">
    <property type="entry name" value="RuvA domain 2-like"/>
    <property type="match status" value="1"/>
</dbReference>
<dbReference type="GO" id="GO:0006260">
    <property type="term" value="P:DNA replication"/>
    <property type="evidence" value="ECO:0007669"/>
    <property type="project" value="UniProtKB-KW"/>
</dbReference>
<dbReference type="Pfam" id="PF12826">
    <property type="entry name" value="HHH_2"/>
    <property type="match status" value="1"/>
</dbReference>
<evidence type="ECO:0000256" key="4">
    <source>
        <dbReference type="ARBA" id="ARBA00022763"/>
    </source>
</evidence>
<keyword evidence="3" id="KW-0479">Metal-binding</keyword>
<dbReference type="AlphaFoldDB" id="A0A0G0PTI6"/>
<evidence type="ECO:0000256" key="2">
    <source>
        <dbReference type="ARBA" id="ARBA00022705"/>
    </source>
</evidence>
<dbReference type="GO" id="GO:0046872">
    <property type="term" value="F:metal ion binding"/>
    <property type="evidence" value="ECO:0007669"/>
    <property type="project" value="UniProtKB-KW"/>
</dbReference>
<keyword evidence="7" id="KW-0520">NAD</keyword>
<accession>A0A0G0PTI6</accession>
<keyword evidence="2" id="KW-0235">DNA replication</keyword>
<name>A0A0G0PTI6_9BACT</name>
<comment type="caution">
    <text evidence="10">The sequence shown here is derived from an EMBL/GenBank/DDBJ whole genome shotgun (WGS) entry which is preliminary data.</text>
</comment>
<dbReference type="GO" id="GO:0016874">
    <property type="term" value="F:ligase activity"/>
    <property type="evidence" value="ECO:0007669"/>
    <property type="project" value="UniProtKB-KW"/>
</dbReference>
<evidence type="ECO:0000259" key="9">
    <source>
        <dbReference type="PROSITE" id="PS50172"/>
    </source>
</evidence>
<dbReference type="InterPro" id="IPR010994">
    <property type="entry name" value="RuvA_2-like"/>
</dbReference>
<sequence length="179" mass="19474">AQKSAENLIAAIDAKREVELSKFIYGLGIRHVGEETAIDLANHFSSLGKIKDAKLEELAQLADVGPIMAKSIYDWFNNPKHLELLNELKNNGLKIKKIEQKAKILAGKTFVLTGALESLTRDEAKAKIRELGGDVSSSVSKNTDYVVAGEEAGSKLDKATALGVRILSEEEFLGLINKI</sequence>
<evidence type="ECO:0000256" key="1">
    <source>
        <dbReference type="ARBA" id="ARBA00022598"/>
    </source>
</evidence>
<evidence type="ECO:0000256" key="5">
    <source>
        <dbReference type="ARBA" id="ARBA00022833"/>
    </source>
</evidence>
<dbReference type="Proteomes" id="UP000034137">
    <property type="component" value="Unassembled WGS sequence"/>
</dbReference>
<feature type="domain" description="BRCT" evidence="9">
    <location>
        <begin position="100"/>
        <end position="179"/>
    </location>
</feature>
<evidence type="ECO:0000256" key="7">
    <source>
        <dbReference type="ARBA" id="ARBA00023027"/>
    </source>
</evidence>
<organism evidence="10 11">
    <name type="scientific">Candidatus Falkowbacteria bacterium GW2011_GWF2_39_8</name>
    <dbReference type="NCBI Taxonomy" id="1618642"/>
    <lineage>
        <taxon>Bacteria</taxon>
        <taxon>Candidatus Falkowiibacteriota</taxon>
    </lineage>
</organism>
<keyword evidence="8" id="KW-0234">DNA repair</keyword>
<dbReference type="InterPro" id="IPR036420">
    <property type="entry name" value="BRCT_dom_sf"/>
</dbReference>
<keyword evidence="5" id="KW-0862">Zinc</keyword>
<dbReference type="CDD" id="cd17748">
    <property type="entry name" value="BRCT_DNA_ligase_like"/>
    <property type="match status" value="1"/>
</dbReference>
<dbReference type="PATRIC" id="fig|1618642.3.peg.1016"/>
<dbReference type="Gene3D" id="1.10.150.20">
    <property type="entry name" value="5' to 3' exonuclease, C-terminal subdomain"/>
    <property type="match status" value="1"/>
</dbReference>
<gene>
    <name evidence="10" type="ORF">UT64_C0069G0012</name>
</gene>
<evidence type="ECO:0000313" key="11">
    <source>
        <dbReference type="Proteomes" id="UP000034137"/>
    </source>
</evidence>
<evidence type="ECO:0000313" key="10">
    <source>
        <dbReference type="EMBL" id="KKR31213.1"/>
    </source>
</evidence>
<keyword evidence="1 10" id="KW-0436">Ligase</keyword>
<keyword evidence="4" id="KW-0227">DNA damage</keyword>
<keyword evidence="6" id="KW-0460">Magnesium</keyword>
<dbReference type="PROSITE" id="PS50172">
    <property type="entry name" value="BRCT"/>
    <property type="match status" value="1"/>
</dbReference>
<evidence type="ECO:0000256" key="6">
    <source>
        <dbReference type="ARBA" id="ARBA00022842"/>
    </source>
</evidence>
<dbReference type="InterPro" id="IPR001357">
    <property type="entry name" value="BRCT_dom"/>
</dbReference>
<evidence type="ECO:0000256" key="3">
    <source>
        <dbReference type="ARBA" id="ARBA00022723"/>
    </source>
</evidence>
<reference evidence="10 11" key="1">
    <citation type="journal article" date="2015" name="Nature">
        <title>rRNA introns, odd ribosomes, and small enigmatic genomes across a large radiation of phyla.</title>
        <authorList>
            <person name="Brown C.T."/>
            <person name="Hug L.A."/>
            <person name="Thomas B.C."/>
            <person name="Sharon I."/>
            <person name="Castelle C.J."/>
            <person name="Singh A."/>
            <person name="Wilkins M.J."/>
            <person name="Williams K.H."/>
            <person name="Banfield J.F."/>
        </authorList>
    </citation>
    <scope>NUCLEOTIDE SEQUENCE [LARGE SCALE GENOMIC DNA]</scope>
</reference>
<dbReference type="FunFam" id="3.40.50.10190:FF:000054">
    <property type="entry name" value="DNA ligase"/>
    <property type="match status" value="1"/>
</dbReference>